<dbReference type="InterPro" id="IPR004090">
    <property type="entry name" value="Chemotax_Me-accpt_rcpt"/>
</dbReference>
<dbReference type="SUPFAM" id="SSF58104">
    <property type="entry name" value="Methyl-accepting chemotaxis protein (MCP) signaling domain"/>
    <property type="match status" value="1"/>
</dbReference>
<name>A0ABU2FMC9_9EURY</name>
<protein>
    <submittedName>
        <fullName evidence="7">Methyl-accepting chemotaxis protein</fullName>
    </submittedName>
</protein>
<gene>
    <name evidence="7" type="ORF">NDI86_07285</name>
</gene>
<evidence type="ECO:0000313" key="7">
    <source>
        <dbReference type="EMBL" id="MDS0281923.1"/>
    </source>
</evidence>
<dbReference type="PANTHER" id="PTHR32089:SF112">
    <property type="entry name" value="LYSOZYME-LIKE PROTEIN-RELATED"/>
    <property type="match status" value="1"/>
</dbReference>
<dbReference type="Pfam" id="PF00672">
    <property type="entry name" value="HAMP"/>
    <property type="match status" value="1"/>
</dbReference>
<dbReference type="Proteomes" id="UP001268864">
    <property type="component" value="Unassembled WGS sequence"/>
</dbReference>
<organism evidence="7 8">
    <name type="scientific">Haloarcula onubensis</name>
    <dbReference type="NCBI Taxonomy" id="2950539"/>
    <lineage>
        <taxon>Archaea</taxon>
        <taxon>Methanobacteriati</taxon>
        <taxon>Methanobacteriota</taxon>
        <taxon>Stenosarchaea group</taxon>
        <taxon>Halobacteria</taxon>
        <taxon>Halobacteriales</taxon>
        <taxon>Haloarculaceae</taxon>
        <taxon>Haloarcula</taxon>
    </lineage>
</organism>
<reference evidence="7 8" key="1">
    <citation type="submission" date="2022-06" db="EMBL/GenBank/DDBJ databases">
        <title>Halomicroarcula sp. a new haloarchaeum isolate from saline soil.</title>
        <authorList>
            <person name="Strakova D."/>
            <person name="Galisteo C."/>
            <person name="Sanchez-Porro C."/>
            <person name="Ventosa A."/>
        </authorList>
    </citation>
    <scope>NUCLEOTIDE SEQUENCE [LARGE SCALE GENOMIC DNA]</scope>
    <source>
        <strain evidence="7 8">S3CR25-11</strain>
    </source>
</reference>
<dbReference type="PANTHER" id="PTHR32089">
    <property type="entry name" value="METHYL-ACCEPTING CHEMOTAXIS PROTEIN MCPB"/>
    <property type="match status" value="1"/>
</dbReference>
<dbReference type="Gene3D" id="1.10.287.950">
    <property type="entry name" value="Methyl-accepting chemotaxis protein"/>
    <property type="match status" value="1"/>
</dbReference>
<feature type="compositionally biased region" description="Basic and acidic residues" evidence="4">
    <location>
        <begin position="378"/>
        <end position="400"/>
    </location>
</feature>
<dbReference type="CDD" id="cd01536">
    <property type="entry name" value="PBP1_ABC_sugar_binding-like"/>
    <property type="match status" value="1"/>
</dbReference>
<dbReference type="Gene3D" id="6.10.340.10">
    <property type="match status" value="1"/>
</dbReference>
<dbReference type="PROSITE" id="PS50111">
    <property type="entry name" value="CHEMOTAXIS_TRANSDUC_2"/>
    <property type="match status" value="1"/>
</dbReference>
<dbReference type="PROSITE" id="PS50885">
    <property type="entry name" value="HAMP"/>
    <property type="match status" value="1"/>
</dbReference>
<dbReference type="PRINTS" id="PR00260">
    <property type="entry name" value="CHEMTRNSDUCR"/>
</dbReference>
<dbReference type="Gene3D" id="3.40.50.2300">
    <property type="match status" value="2"/>
</dbReference>
<feature type="domain" description="HAMP" evidence="6">
    <location>
        <begin position="28"/>
        <end position="75"/>
    </location>
</feature>
<feature type="region of interest" description="Disordered" evidence="4">
    <location>
        <begin position="378"/>
        <end position="411"/>
    </location>
</feature>
<dbReference type="InterPro" id="IPR028082">
    <property type="entry name" value="Peripla_BP_I"/>
</dbReference>
<dbReference type="InterPro" id="IPR025997">
    <property type="entry name" value="SBP_2_dom"/>
</dbReference>
<keyword evidence="8" id="KW-1185">Reference proteome</keyword>
<evidence type="ECO:0000259" key="5">
    <source>
        <dbReference type="PROSITE" id="PS50111"/>
    </source>
</evidence>
<feature type="domain" description="Methyl-accepting transducer" evidence="5">
    <location>
        <begin position="94"/>
        <end position="330"/>
    </location>
</feature>
<dbReference type="InterPro" id="IPR004089">
    <property type="entry name" value="MCPsignal_dom"/>
</dbReference>
<dbReference type="RefSeq" id="WP_310899759.1">
    <property type="nucleotide sequence ID" value="NZ_JAMQOS010000002.1"/>
</dbReference>
<dbReference type="SMART" id="SM00304">
    <property type="entry name" value="HAMP"/>
    <property type="match status" value="1"/>
</dbReference>
<accession>A0ABU2FMC9</accession>
<proteinExistence type="inferred from homology"/>
<evidence type="ECO:0000256" key="4">
    <source>
        <dbReference type="SAM" id="MobiDB-lite"/>
    </source>
</evidence>
<comment type="caution">
    <text evidence="7">The sequence shown here is derived from an EMBL/GenBank/DDBJ whole genome shotgun (WGS) entry which is preliminary data.</text>
</comment>
<evidence type="ECO:0000256" key="1">
    <source>
        <dbReference type="ARBA" id="ARBA00023224"/>
    </source>
</evidence>
<sequence length="797" mass="85559">MVGETDDPGGESAVGARDADTDDLPPELDELRTVMDACANGDFTRRVAVEGDDEAIAALAASFNEMLDEVERQTGQVQGLATVLTEASADVAAGAETVRDASATAGGQTEDIAVNTAEQKQRLETVAVEMEALSASIEEISASATTVADTAAETLQRGTEGQSAAKEALEEVDRIRETTDATAAKTAELEGQVQKVGDIVDLISDVADQTNLLALNAKIEAARAGEAGAGFAVVANNVQELSEEAMTAADRIAEMVDEIEAQTDDAVSDMDRMQSSVEAGAETIETALAALTDITTHIEETNHGIQEIDSAAKQQADAAQRIFSSVDDVTALSDAVKEQSASVADAVEAQADATESVTESSARLTQYADMLESAVDAHETAESISTRARERALEEARQRQTDASSSSADRSADIAMGTVADLDNSYWLSWAKGYRNAADAFGYRTDVKANDGDVAKQRRQFEAAIESGVDAIVGQTYTNESSVEFSERCVDAGVPTVLGVTIADWYTPHDAGEEYVQYIAPHFVNHAYTAATVLFEEMGGQGRFVHVEGNPGTAVNFGRNRGVELALGEYPGIELLGERRAGHFVKQSAVDVMTELVRRHGPEIDGFFAQNLSMAEGGLSVLKDAGHDVPIATIDASEQGLARVLNGDITATVSGMAPWQAAWSLAKVHDYRNGHTLDPGERMMTFNAPLCVKDPAKWRDVVDRVPVVDAETYKHELFDGETPYDWKRMSVVEAGDEWDPQIAMQPIREAELSELLGWERSEKPADYSLPAVFGDDRRLDAVERTYARQFRHDPLDS</sequence>
<feature type="region of interest" description="Disordered" evidence="4">
    <location>
        <begin position="1"/>
        <end position="26"/>
    </location>
</feature>
<dbReference type="Pfam" id="PF00015">
    <property type="entry name" value="MCPsignal"/>
    <property type="match status" value="1"/>
</dbReference>
<evidence type="ECO:0000256" key="3">
    <source>
        <dbReference type="PROSITE-ProRule" id="PRU00284"/>
    </source>
</evidence>
<dbReference type="SUPFAM" id="SSF53822">
    <property type="entry name" value="Periplasmic binding protein-like I"/>
    <property type="match status" value="1"/>
</dbReference>
<comment type="similarity">
    <text evidence="2">Belongs to the methyl-accepting chemotaxis (MCP) protein family.</text>
</comment>
<dbReference type="SMART" id="SM00283">
    <property type="entry name" value="MA"/>
    <property type="match status" value="1"/>
</dbReference>
<evidence type="ECO:0000259" key="6">
    <source>
        <dbReference type="PROSITE" id="PS50885"/>
    </source>
</evidence>
<keyword evidence="1 3" id="KW-0807">Transducer</keyword>
<dbReference type="EMBL" id="JAMQOS010000002">
    <property type="protein sequence ID" value="MDS0281923.1"/>
    <property type="molecule type" value="Genomic_DNA"/>
</dbReference>
<evidence type="ECO:0000313" key="8">
    <source>
        <dbReference type="Proteomes" id="UP001268864"/>
    </source>
</evidence>
<dbReference type="InterPro" id="IPR003660">
    <property type="entry name" value="HAMP_dom"/>
</dbReference>
<dbReference type="Pfam" id="PF13407">
    <property type="entry name" value="Peripla_BP_4"/>
    <property type="match status" value="1"/>
</dbReference>
<feature type="compositionally biased region" description="Low complexity" evidence="4">
    <location>
        <begin position="401"/>
        <end position="411"/>
    </location>
</feature>
<dbReference type="CDD" id="cd06225">
    <property type="entry name" value="HAMP"/>
    <property type="match status" value="1"/>
</dbReference>
<evidence type="ECO:0000256" key="2">
    <source>
        <dbReference type="ARBA" id="ARBA00029447"/>
    </source>
</evidence>